<keyword evidence="1" id="KW-0812">Transmembrane</keyword>
<feature type="transmembrane region" description="Helical" evidence="1">
    <location>
        <begin position="12"/>
        <end position="36"/>
    </location>
</feature>
<evidence type="ECO:0000313" key="3">
    <source>
        <dbReference type="Proteomes" id="UP000180194"/>
    </source>
</evidence>
<keyword evidence="3" id="KW-1185">Reference proteome</keyword>
<feature type="transmembrane region" description="Helical" evidence="1">
    <location>
        <begin position="106"/>
        <end position="126"/>
    </location>
</feature>
<feature type="transmembrane region" description="Helical" evidence="1">
    <location>
        <begin position="48"/>
        <end position="71"/>
    </location>
</feature>
<reference evidence="2 3" key="1">
    <citation type="submission" date="2016-07" db="EMBL/GenBank/DDBJ databases">
        <title>Bacillus oceanisediminis whole genome.</title>
        <authorList>
            <person name="Pal Y."/>
            <person name="Verma A."/>
            <person name="Mual P."/>
            <person name="Srinivasan K."/>
        </authorList>
    </citation>
    <scope>NUCLEOTIDE SEQUENCE [LARGE SCALE GENOMIC DNA]</scope>
    <source>
        <strain evidence="2 3">Bhandara28</strain>
    </source>
</reference>
<dbReference type="Proteomes" id="UP000180194">
    <property type="component" value="Unassembled WGS sequence"/>
</dbReference>
<name>A0ABX3CMR4_9BACI</name>
<keyword evidence="1" id="KW-1133">Transmembrane helix</keyword>
<sequence length="164" mass="18765">MTGVNEALWTGIRLLQLVFVPTFGFLFLFALFYLLYAGKNPFRKRAAYLFSIGGALGMLLILYLPLIIAYMKGDSLLKVNDNNQDIRFLIDTTSSQGHDVHHLFKIFFEPMIFIGSLLGIIFWLTAAKNPPRKRIGMAMVFGAPVFWVIMQYSLDIYHFFVPQS</sequence>
<dbReference type="EMBL" id="MBRJ01000040">
    <property type="protein sequence ID" value="OHX44804.1"/>
    <property type="molecule type" value="Genomic_DNA"/>
</dbReference>
<feature type="transmembrane region" description="Helical" evidence="1">
    <location>
        <begin position="138"/>
        <end position="160"/>
    </location>
</feature>
<gene>
    <name evidence="2" type="ORF">BBV17_25215</name>
</gene>
<organism evidence="2 3">
    <name type="scientific">Cytobacillus oceanisediminis</name>
    <dbReference type="NCBI Taxonomy" id="665099"/>
    <lineage>
        <taxon>Bacteria</taxon>
        <taxon>Bacillati</taxon>
        <taxon>Bacillota</taxon>
        <taxon>Bacilli</taxon>
        <taxon>Bacillales</taxon>
        <taxon>Bacillaceae</taxon>
        <taxon>Cytobacillus</taxon>
    </lineage>
</organism>
<comment type="caution">
    <text evidence="2">The sequence shown here is derived from an EMBL/GenBank/DDBJ whole genome shotgun (WGS) entry which is preliminary data.</text>
</comment>
<evidence type="ECO:0000313" key="2">
    <source>
        <dbReference type="EMBL" id="OHX44804.1"/>
    </source>
</evidence>
<keyword evidence="1" id="KW-0472">Membrane</keyword>
<accession>A0ABX3CMR4</accession>
<proteinExistence type="predicted"/>
<evidence type="ECO:0000256" key="1">
    <source>
        <dbReference type="SAM" id="Phobius"/>
    </source>
</evidence>
<dbReference type="RefSeq" id="WP_071158768.1">
    <property type="nucleotide sequence ID" value="NZ_MBRJ01000040.1"/>
</dbReference>
<protein>
    <submittedName>
        <fullName evidence="2">Uncharacterized protein</fullName>
    </submittedName>
</protein>